<evidence type="ECO:0000256" key="3">
    <source>
        <dbReference type="ARBA" id="ARBA00023082"/>
    </source>
</evidence>
<dbReference type="EMBL" id="CP023445">
    <property type="protein sequence ID" value="ATE56302.1"/>
    <property type="molecule type" value="Genomic_DNA"/>
</dbReference>
<protein>
    <submittedName>
        <fullName evidence="8">RNA polymerase subunit sigma-70</fullName>
    </submittedName>
</protein>
<evidence type="ECO:0000256" key="4">
    <source>
        <dbReference type="ARBA" id="ARBA00023163"/>
    </source>
</evidence>
<dbReference type="GO" id="GO:0006352">
    <property type="term" value="P:DNA-templated transcription initiation"/>
    <property type="evidence" value="ECO:0007669"/>
    <property type="project" value="InterPro"/>
</dbReference>
<sequence length="142" mass="15583">MGPRRRTDRNRLAELFDRHAEDVWNHAYRLTGSWELAEDLTAQAFQAAGRRTAEAALRGDRALPWLLALTTRLPRPAAEDGAPAAPAALADLPRADREAAELCLLGELHPARAAEALGTTENDVRSAVDRARARLGQAEEER</sequence>
<accession>A0A290ZBE8</accession>
<dbReference type="Pfam" id="PF04542">
    <property type="entry name" value="Sigma70_r2"/>
    <property type="match status" value="1"/>
</dbReference>
<evidence type="ECO:0000256" key="1">
    <source>
        <dbReference type="ARBA" id="ARBA00010641"/>
    </source>
</evidence>
<feature type="region of interest" description="Disordered" evidence="5">
    <location>
        <begin position="116"/>
        <end position="142"/>
    </location>
</feature>
<dbReference type="RefSeq" id="WP_096496111.1">
    <property type="nucleotide sequence ID" value="NZ_CP023445.1"/>
</dbReference>
<dbReference type="AlphaFoldDB" id="A0A290ZBE8"/>
<reference evidence="8" key="1">
    <citation type="submission" date="2017-09" db="EMBL/GenBank/DDBJ databases">
        <title>Complete Genome Sequence of ansamitocin-producing Bacterium Actinosynnema pretiosum X47.</title>
        <authorList>
            <person name="Cao G."/>
            <person name="Zong G."/>
            <person name="Zhong C."/>
            <person name="Fu J."/>
        </authorList>
    </citation>
    <scope>NUCLEOTIDE SEQUENCE [LARGE SCALE GENOMIC DNA]</scope>
    <source>
        <strain evidence="8">X47</strain>
    </source>
</reference>
<dbReference type="Gene3D" id="1.10.10.10">
    <property type="entry name" value="Winged helix-like DNA-binding domain superfamily/Winged helix DNA-binding domain"/>
    <property type="match status" value="1"/>
</dbReference>
<proteinExistence type="inferred from homology"/>
<keyword evidence="2" id="KW-0805">Transcription regulation</keyword>
<dbReference type="SUPFAM" id="SSF88946">
    <property type="entry name" value="Sigma2 domain of RNA polymerase sigma factors"/>
    <property type="match status" value="1"/>
</dbReference>
<dbReference type="GO" id="GO:0003677">
    <property type="term" value="F:DNA binding"/>
    <property type="evidence" value="ECO:0007669"/>
    <property type="project" value="InterPro"/>
</dbReference>
<dbReference type="GO" id="GO:0016987">
    <property type="term" value="F:sigma factor activity"/>
    <property type="evidence" value="ECO:0007669"/>
    <property type="project" value="UniProtKB-KW"/>
</dbReference>
<dbReference type="PANTHER" id="PTHR43133:SF25">
    <property type="entry name" value="RNA POLYMERASE SIGMA FACTOR RFAY-RELATED"/>
    <property type="match status" value="1"/>
</dbReference>
<evidence type="ECO:0000259" key="6">
    <source>
        <dbReference type="Pfam" id="PF04542"/>
    </source>
</evidence>
<keyword evidence="4" id="KW-0804">Transcription</keyword>
<gene>
    <name evidence="8" type="ORF">CNX65_26030</name>
</gene>
<dbReference type="InterPro" id="IPR013325">
    <property type="entry name" value="RNA_pol_sigma_r2"/>
</dbReference>
<evidence type="ECO:0000256" key="2">
    <source>
        <dbReference type="ARBA" id="ARBA00023015"/>
    </source>
</evidence>
<dbReference type="InterPro" id="IPR039425">
    <property type="entry name" value="RNA_pol_sigma-70-like"/>
</dbReference>
<dbReference type="InterPro" id="IPR036388">
    <property type="entry name" value="WH-like_DNA-bd_sf"/>
</dbReference>
<comment type="similarity">
    <text evidence="1">Belongs to the sigma-70 factor family. ECF subfamily.</text>
</comment>
<feature type="domain" description="RNA polymerase sigma factor 70 region 4 type 2" evidence="7">
    <location>
        <begin position="87"/>
        <end position="135"/>
    </location>
</feature>
<dbReference type="SUPFAM" id="SSF88659">
    <property type="entry name" value="Sigma3 and sigma4 domains of RNA polymerase sigma factors"/>
    <property type="match status" value="1"/>
</dbReference>
<evidence type="ECO:0000313" key="8">
    <source>
        <dbReference type="EMBL" id="ATE56302.1"/>
    </source>
</evidence>
<evidence type="ECO:0000256" key="5">
    <source>
        <dbReference type="SAM" id="MobiDB-lite"/>
    </source>
</evidence>
<dbReference type="InterPro" id="IPR013249">
    <property type="entry name" value="RNA_pol_sigma70_r4_t2"/>
</dbReference>
<name>A0A290ZBE8_9PSEU</name>
<dbReference type="Proteomes" id="UP000218505">
    <property type="component" value="Chromosome"/>
</dbReference>
<dbReference type="PANTHER" id="PTHR43133">
    <property type="entry name" value="RNA POLYMERASE ECF-TYPE SIGMA FACTO"/>
    <property type="match status" value="1"/>
</dbReference>
<evidence type="ECO:0000313" key="9">
    <source>
        <dbReference type="Proteomes" id="UP000218505"/>
    </source>
</evidence>
<dbReference type="Gene3D" id="1.10.1740.10">
    <property type="match status" value="1"/>
</dbReference>
<dbReference type="InterPro" id="IPR013324">
    <property type="entry name" value="RNA_pol_sigma_r3/r4-like"/>
</dbReference>
<feature type="domain" description="RNA polymerase sigma-70 region 2" evidence="6">
    <location>
        <begin position="15"/>
        <end position="72"/>
    </location>
</feature>
<keyword evidence="9" id="KW-1185">Reference proteome</keyword>
<keyword evidence="3" id="KW-0731">Sigma factor</keyword>
<dbReference type="KEGG" id="apre:CNX65_26030"/>
<dbReference type="Pfam" id="PF08281">
    <property type="entry name" value="Sigma70_r4_2"/>
    <property type="match status" value="1"/>
</dbReference>
<evidence type="ECO:0000259" key="7">
    <source>
        <dbReference type="Pfam" id="PF08281"/>
    </source>
</evidence>
<feature type="compositionally biased region" description="Basic and acidic residues" evidence="5">
    <location>
        <begin position="122"/>
        <end position="142"/>
    </location>
</feature>
<dbReference type="InterPro" id="IPR007627">
    <property type="entry name" value="RNA_pol_sigma70_r2"/>
</dbReference>
<organism evidence="8 9">
    <name type="scientific">Actinosynnema pretiosum</name>
    <dbReference type="NCBI Taxonomy" id="42197"/>
    <lineage>
        <taxon>Bacteria</taxon>
        <taxon>Bacillati</taxon>
        <taxon>Actinomycetota</taxon>
        <taxon>Actinomycetes</taxon>
        <taxon>Pseudonocardiales</taxon>
        <taxon>Pseudonocardiaceae</taxon>
        <taxon>Actinosynnema</taxon>
    </lineage>
</organism>